<dbReference type="Proteomes" id="UP000800092">
    <property type="component" value="Unassembled WGS sequence"/>
</dbReference>
<dbReference type="OrthoDB" id="2999773at2759"/>
<evidence type="ECO:0000313" key="2">
    <source>
        <dbReference type="Proteomes" id="UP000800092"/>
    </source>
</evidence>
<dbReference type="InterPro" id="IPR046670">
    <property type="entry name" value="DUF6540"/>
</dbReference>
<gene>
    <name evidence="1" type="ORF">EV356DRAFT_499450</name>
</gene>
<reference evidence="1" key="1">
    <citation type="journal article" date="2020" name="Stud. Mycol.">
        <title>101 Dothideomycetes genomes: a test case for predicting lifestyles and emergence of pathogens.</title>
        <authorList>
            <person name="Haridas S."/>
            <person name="Albert R."/>
            <person name="Binder M."/>
            <person name="Bloem J."/>
            <person name="Labutti K."/>
            <person name="Salamov A."/>
            <person name="Andreopoulos B."/>
            <person name="Baker S."/>
            <person name="Barry K."/>
            <person name="Bills G."/>
            <person name="Bluhm B."/>
            <person name="Cannon C."/>
            <person name="Castanera R."/>
            <person name="Culley D."/>
            <person name="Daum C."/>
            <person name="Ezra D."/>
            <person name="Gonzalez J."/>
            <person name="Henrissat B."/>
            <person name="Kuo A."/>
            <person name="Liang C."/>
            <person name="Lipzen A."/>
            <person name="Lutzoni F."/>
            <person name="Magnuson J."/>
            <person name="Mondo S."/>
            <person name="Nolan M."/>
            <person name="Ohm R."/>
            <person name="Pangilinan J."/>
            <person name="Park H.-J."/>
            <person name="Ramirez L."/>
            <person name="Alfaro M."/>
            <person name="Sun H."/>
            <person name="Tritt A."/>
            <person name="Yoshinaga Y."/>
            <person name="Zwiers L.-H."/>
            <person name="Turgeon B."/>
            <person name="Goodwin S."/>
            <person name="Spatafora J."/>
            <person name="Crous P."/>
            <person name="Grigoriev I."/>
        </authorList>
    </citation>
    <scope>NUCLEOTIDE SEQUENCE</scope>
    <source>
        <strain evidence="1">Tuck. ex Michener</strain>
    </source>
</reference>
<keyword evidence="2" id="KW-1185">Reference proteome</keyword>
<accession>A0A6A6HE82</accession>
<name>A0A6A6HE82_VIRVR</name>
<dbReference type="Pfam" id="PF20174">
    <property type="entry name" value="DUF6540"/>
    <property type="match status" value="1"/>
</dbReference>
<evidence type="ECO:0000313" key="1">
    <source>
        <dbReference type="EMBL" id="KAF2235793.1"/>
    </source>
</evidence>
<proteinExistence type="predicted"/>
<dbReference type="AlphaFoldDB" id="A0A6A6HE82"/>
<sequence>MQSPHVINLFIYSSRPFKARWALWIPSRKNQNVGKALYTTGDVRTGFQNEIKRNYHLTDEPRTFRIIVVADVDEGFVVDTDGGDSQVLVIDTIPVDFLERVASEVPVPGPSMNLASNPRPKGKVELDDCQYWIKEVVATLLKGGILSEDANDIVANAPQH</sequence>
<organism evidence="1 2">
    <name type="scientific">Viridothelium virens</name>
    <name type="common">Speckled blister lichen</name>
    <name type="synonym">Trypethelium virens</name>
    <dbReference type="NCBI Taxonomy" id="1048519"/>
    <lineage>
        <taxon>Eukaryota</taxon>
        <taxon>Fungi</taxon>
        <taxon>Dikarya</taxon>
        <taxon>Ascomycota</taxon>
        <taxon>Pezizomycotina</taxon>
        <taxon>Dothideomycetes</taxon>
        <taxon>Dothideomycetes incertae sedis</taxon>
        <taxon>Trypetheliales</taxon>
        <taxon>Trypetheliaceae</taxon>
        <taxon>Viridothelium</taxon>
    </lineage>
</organism>
<protein>
    <submittedName>
        <fullName evidence="1">Uncharacterized protein</fullName>
    </submittedName>
</protein>
<dbReference type="EMBL" id="ML991789">
    <property type="protein sequence ID" value="KAF2235793.1"/>
    <property type="molecule type" value="Genomic_DNA"/>
</dbReference>